<dbReference type="GO" id="GO:0009146">
    <property type="term" value="P:purine nucleoside triphosphate catabolic process"/>
    <property type="evidence" value="ECO:0007669"/>
    <property type="project" value="UniProtKB-UniRule"/>
</dbReference>
<dbReference type="CDD" id="cd00515">
    <property type="entry name" value="HAM1"/>
    <property type="match status" value="1"/>
</dbReference>
<evidence type="ECO:0000256" key="7">
    <source>
        <dbReference type="ARBA" id="ARBA00023080"/>
    </source>
</evidence>
<feature type="binding site" evidence="10">
    <location>
        <position position="79"/>
    </location>
    <ligand>
        <name>Mg(2+)</name>
        <dbReference type="ChEBI" id="CHEBI:18420"/>
    </ligand>
</feature>
<dbReference type="InterPro" id="IPR029001">
    <property type="entry name" value="ITPase-like_fam"/>
</dbReference>
<dbReference type="GO" id="GO:0005829">
    <property type="term" value="C:cytosol"/>
    <property type="evidence" value="ECO:0007669"/>
    <property type="project" value="TreeGrafter"/>
</dbReference>
<comment type="catalytic activity">
    <reaction evidence="10">
        <text>ITP + H2O = IMP + diphosphate + H(+)</text>
        <dbReference type="Rhea" id="RHEA:29399"/>
        <dbReference type="ChEBI" id="CHEBI:15377"/>
        <dbReference type="ChEBI" id="CHEBI:15378"/>
        <dbReference type="ChEBI" id="CHEBI:33019"/>
        <dbReference type="ChEBI" id="CHEBI:58053"/>
        <dbReference type="ChEBI" id="CHEBI:61402"/>
        <dbReference type="EC" id="3.6.1.66"/>
    </reaction>
</comment>
<evidence type="ECO:0000313" key="13">
    <source>
        <dbReference type="Proteomes" id="UP000531216"/>
    </source>
</evidence>
<feature type="binding site" evidence="10">
    <location>
        <position position="80"/>
    </location>
    <ligand>
        <name>substrate</name>
    </ligand>
</feature>
<keyword evidence="3 10" id="KW-0479">Metal-binding</keyword>
<evidence type="ECO:0000256" key="8">
    <source>
        <dbReference type="ARBA" id="ARBA00051875"/>
    </source>
</evidence>
<organism evidence="12 13">
    <name type="scientific">Aureimonas phyllosphaerae</name>
    <dbReference type="NCBI Taxonomy" id="1166078"/>
    <lineage>
        <taxon>Bacteria</taxon>
        <taxon>Pseudomonadati</taxon>
        <taxon>Pseudomonadota</taxon>
        <taxon>Alphaproteobacteria</taxon>
        <taxon>Hyphomicrobiales</taxon>
        <taxon>Aurantimonadaceae</taxon>
        <taxon>Aureimonas</taxon>
    </lineage>
</organism>
<dbReference type="PANTHER" id="PTHR11067">
    <property type="entry name" value="INOSINE TRIPHOSPHATE PYROPHOSPHATASE/HAM1 PROTEIN"/>
    <property type="match status" value="1"/>
</dbReference>
<dbReference type="FunFam" id="3.90.950.10:FF:000001">
    <property type="entry name" value="dITP/XTP pyrophosphatase"/>
    <property type="match status" value="1"/>
</dbReference>
<dbReference type="InterPro" id="IPR020922">
    <property type="entry name" value="dITP/XTP_pyrophosphatase"/>
</dbReference>
<dbReference type="Pfam" id="PF01725">
    <property type="entry name" value="Ham1p_like"/>
    <property type="match status" value="1"/>
</dbReference>
<dbReference type="GO" id="GO:0035870">
    <property type="term" value="F:dITP diphosphatase activity"/>
    <property type="evidence" value="ECO:0007669"/>
    <property type="project" value="UniProtKB-UniRule"/>
</dbReference>
<comment type="catalytic activity">
    <reaction evidence="8 10">
        <text>dITP + H2O = dIMP + diphosphate + H(+)</text>
        <dbReference type="Rhea" id="RHEA:28342"/>
        <dbReference type="ChEBI" id="CHEBI:15377"/>
        <dbReference type="ChEBI" id="CHEBI:15378"/>
        <dbReference type="ChEBI" id="CHEBI:33019"/>
        <dbReference type="ChEBI" id="CHEBI:61194"/>
        <dbReference type="ChEBI" id="CHEBI:61382"/>
        <dbReference type="EC" id="3.6.1.66"/>
    </reaction>
</comment>
<keyword evidence="4 10" id="KW-0547">Nucleotide-binding</keyword>
<dbReference type="GO" id="GO:0046872">
    <property type="term" value="F:metal ion binding"/>
    <property type="evidence" value="ECO:0007669"/>
    <property type="project" value="UniProtKB-KW"/>
</dbReference>
<comment type="similarity">
    <text evidence="1 10 11">Belongs to the HAM1 NTPase family.</text>
</comment>
<dbReference type="GO" id="GO:0000166">
    <property type="term" value="F:nucleotide binding"/>
    <property type="evidence" value="ECO:0007669"/>
    <property type="project" value="UniProtKB-KW"/>
</dbReference>
<feature type="active site" description="Proton acceptor" evidence="10">
    <location>
        <position position="79"/>
    </location>
</feature>
<proteinExistence type="inferred from homology"/>
<reference evidence="12 13" key="1">
    <citation type="submission" date="2020-08" db="EMBL/GenBank/DDBJ databases">
        <title>Genomic Encyclopedia of Type Strains, Phase IV (KMG-IV): sequencing the most valuable type-strain genomes for metagenomic binning, comparative biology and taxonomic classification.</title>
        <authorList>
            <person name="Goeker M."/>
        </authorList>
    </citation>
    <scope>NUCLEOTIDE SEQUENCE [LARGE SCALE GENOMIC DNA]</scope>
    <source>
        <strain evidence="12 13">DSM 25024</strain>
    </source>
</reference>
<comment type="caution">
    <text evidence="12">The sequence shown here is derived from an EMBL/GenBank/DDBJ whole genome shotgun (WGS) entry which is preliminary data.</text>
</comment>
<dbReference type="RefSeq" id="WP_090962114.1">
    <property type="nucleotide sequence ID" value="NZ_FOOA01000005.1"/>
</dbReference>
<sequence>MTHDLPLDPADGPLLIASHNAGKIAEFRELLAPLGFEVVSAADKGLPEPEETGTTFEENARIKALAAARATGLPALSDDSGLAVDALGGDPGIYSARWAGPAKDFTMAMRQIEEKLEAAGATTPDRRTGRFVAVLSLAFPDGQTREFRGEIEGTIVWPPRGSLGFGYDPCFLPENETRTFGEMPSHEKHGWVPGQETALSHRARAFRLFAREALGVS</sequence>
<evidence type="ECO:0000313" key="12">
    <source>
        <dbReference type="EMBL" id="MBB3936687.1"/>
    </source>
</evidence>
<protein>
    <recommendedName>
        <fullName evidence="10">dITP/XTP pyrophosphatase</fullName>
        <ecNumber evidence="10">3.6.1.66</ecNumber>
    </recommendedName>
    <alternativeName>
        <fullName evidence="10">Non-canonical purine NTP pyrophosphatase</fullName>
    </alternativeName>
    <alternativeName>
        <fullName evidence="10">Non-standard purine NTP pyrophosphatase</fullName>
    </alternativeName>
    <alternativeName>
        <fullName evidence="10">Nucleoside-triphosphate diphosphatase</fullName>
    </alternativeName>
    <alternativeName>
        <fullName evidence="10">Nucleoside-triphosphate pyrophosphatase</fullName>
        <shortName evidence="10">NTPase</shortName>
    </alternativeName>
</protein>
<dbReference type="EMBL" id="JACIDO010000005">
    <property type="protein sequence ID" value="MBB3936687.1"/>
    <property type="molecule type" value="Genomic_DNA"/>
</dbReference>
<comment type="catalytic activity">
    <reaction evidence="9 10">
        <text>XTP + H2O = XMP + diphosphate + H(+)</text>
        <dbReference type="Rhea" id="RHEA:28610"/>
        <dbReference type="ChEBI" id="CHEBI:15377"/>
        <dbReference type="ChEBI" id="CHEBI:15378"/>
        <dbReference type="ChEBI" id="CHEBI:33019"/>
        <dbReference type="ChEBI" id="CHEBI:57464"/>
        <dbReference type="ChEBI" id="CHEBI:61314"/>
        <dbReference type="EC" id="3.6.1.66"/>
    </reaction>
</comment>
<feature type="binding site" evidence="10">
    <location>
        <position position="188"/>
    </location>
    <ligand>
        <name>substrate</name>
    </ligand>
</feature>
<dbReference type="SUPFAM" id="SSF52972">
    <property type="entry name" value="ITPase-like"/>
    <property type="match status" value="1"/>
</dbReference>
<dbReference type="PANTHER" id="PTHR11067:SF9">
    <property type="entry name" value="INOSINE TRIPHOSPHATE PYROPHOSPHATASE"/>
    <property type="match status" value="1"/>
</dbReference>
<feature type="binding site" evidence="10">
    <location>
        <begin position="18"/>
        <end position="23"/>
    </location>
    <ligand>
        <name>substrate</name>
    </ligand>
</feature>
<dbReference type="NCBIfam" id="TIGR00042">
    <property type="entry name" value="RdgB/HAM1 family non-canonical purine NTP pyrophosphatase"/>
    <property type="match status" value="1"/>
</dbReference>
<dbReference type="InterPro" id="IPR002637">
    <property type="entry name" value="RdgB/HAM1"/>
</dbReference>
<evidence type="ECO:0000256" key="3">
    <source>
        <dbReference type="ARBA" id="ARBA00022723"/>
    </source>
</evidence>
<evidence type="ECO:0000256" key="1">
    <source>
        <dbReference type="ARBA" id="ARBA00008023"/>
    </source>
</evidence>
<evidence type="ECO:0000256" key="4">
    <source>
        <dbReference type="ARBA" id="ARBA00022741"/>
    </source>
</evidence>
<accession>A0A7W6C1F2</accession>
<gene>
    <name evidence="12" type="ORF">GGR05_002841</name>
</gene>
<feature type="binding site" evidence="10">
    <location>
        <position position="50"/>
    </location>
    <ligand>
        <name>Mg(2+)</name>
        <dbReference type="ChEBI" id="CHEBI:18420"/>
    </ligand>
</feature>
<dbReference type="GO" id="GO:0009117">
    <property type="term" value="P:nucleotide metabolic process"/>
    <property type="evidence" value="ECO:0007669"/>
    <property type="project" value="UniProtKB-KW"/>
</dbReference>
<keyword evidence="5 10" id="KW-0378">Hydrolase</keyword>
<evidence type="ECO:0000256" key="2">
    <source>
        <dbReference type="ARBA" id="ARBA00011738"/>
    </source>
</evidence>
<dbReference type="Gene3D" id="3.90.950.10">
    <property type="match status" value="1"/>
</dbReference>
<evidence type="ECO:0000256" key="6">
    <source>
        <dbReference type="ARBA" id="ARBA00022842"/>
    </source>
</evidence>
<keyword evidence="7 10" id="KW-0546">Nucleotide metabolism</keyword>
<comment type="function">
    <text evidence="10">Pyrophosphatase that catalyzes the hydrolysis of nucleoside triphosphates to their monophosphate derivatives, with a high preference for the non-canonical purine nucleotides XTP (xanthosine triphosphate), dITP (deoxyinosine triphosphate) and ITP. Seems to function as a house-cleaning enzyme that removes non-canonical purine nucleotides from the nucleotide pool, thus preventing their incorporation into DNA/RNA and avoiding chromosomal lesions.</text>
</comment>
<dbReference type="GO" id="GO:0036222">
    <property type="term" value="F:XTP diphosphatase activity"/>
    <property type="evidence" value="ECO:0007669"/>
    <property type="project" value="UniProtKB-UniRule"/>
</dbReference>
<comment type="subunit">
    <text evidence="2 10">Homodimer.</text>
</comment>
<evidence type="ECO:0000256" key="9">
    <source>
        <dbReference type="ARBA" id="ARBA00052017"/>
    </source>
</evidence>
<dbReference type="EC" id="3.6.1.66" evidence="10"/>
<feature type="binding site" evidence="10">
    <location>
        <begin position="165"/>
        <end position="168"/>
    </location>
    <ligand>
        <name>substrate</name>
    </ligand>
</feature>
<evidence type="ECO:0000256" key="10">
    <source>
        <dbReference type="HAMAP-Rule" id="MF_01405"/>
    </source>
</evidence>
<dbReference type="OrthoDB" id="9807456at2"/>
<dbReference type="GO" id="GO:0017111">
    <property type="term" value="F:ribonucleoside triphosphate phosphatase activity"/>
    <property type="evidence" value="ECO:0007669"/>
    <property type="project" value="InterPro"/>
</dbReference>
<feature type="binding site" evidence="10">
    <location>
        <begin position="201"/>
        <end position="202"/>
    </location>
    <ligand>
        <name>substrate</name>
    </ligand>
</feature>
<comment type="cofactor">
    <cofactor evidence="10">
        <name>Mg(2+)</name>
        <dbReference type="ChEBI" id="CHEBI:18420"/>
    </cofactor>
    <text evidence="10">Binds 1 Mg(2+) ion per subunit.</text>
</comment>
<keyword evidence="13" id="KW-1185">Reference proteome</keyword>
<dbReference type="Proteomes" id="UP000531216">
    <property type="component" value="Unassembled WGS sequence"/>
</dbReference>
<dbReference type="HAMAP" id="MF_01405">
    <property type="entry name" value="Non_canon_purine_NTPase"/>
    <property type="match status" value="1"/>
</dbReference>
<dbReference type="GO" id="GO:0036220">
    <property type="term" value="F:ITP diphosphatase activity"/>
    <property type="evidence" value="ECO:0007669"/>
    <property type="project" value="UniProtKB-UniRule"/>
</dbReference>
<dbReference type="AlphaFoldDB" id="A0A7W6C1F2"/>
<keyword evidence="6 10" id="KW-0460">Magnesium</keyword>
<evidence type="ECO:0000256" key="11">
    <source>
        <dbReference type="RuleBase" id="RU003781"/>
    </source>
</evidence>
<name>A0A7W6C1F2_9HYPH</name>
<evidence type="ECO:0000256" key="5">
    <source>
        <dbReference type="ARBA" id="ARBA00022801"/>
    </source>
</evidence>